<protein>
    <recommendedName>
        <fullName evidence="4">Small integral membrane protein</fullName>
    </recommendedName>
</protein>
<dbReference type="Proteomes" id="UP000076131">
    <property type="component" value="Unassembled WGS sequence"/>
</dbReference>
<keyword evidence="1" id="KW-1133">Transmembrane helix</keyword>
<comment type="caution">
    <text evidence="2">The sequence shown here is derived from an EMBL/GenBank/DDBJ whole genome shotgun (WGS) entry which is preliminary data.</text>
</comment>
<keyword evidence="1" id="KW-0812">Transmembrane</keyword>
<proteinExistence type="predicted"/>
<dbReference type="Pfam" id="PF09933">
    <property type="entry name" value="DUF2165"/>
    <property type="match status" value="1"/>
</dbReference>
<dbReference type="InterPro" id="IPR018681">
    <property type="entry name" value="DUF2165_transmembrane"/>
</dbReference>
<sequence length="165" mass="17676">MSMRLSKAALAATIALWLALVAFGNITDYGSNLAFVQHVLAMDSVFPDAGIRYRAIHAPLLQHAAYVLIIAAETLAAVLCGMGAWRMWAARRASAAAFRRAGQLAVAGLTLGVLLWLGGFMAIGGEWFGMWMSTQWNGLASAFRFVVVLLAALLYLGQRDAEGDS</sequence>
<dbReference type="eggNOG" id="COG5472">
    <property type="taxonomic scope" value="Bacteria"/>
</dbReference>
<evidence type="ECO:0000313" key="3">
    <source>
        <dbReference type="Proteomes" id="UP000076131"/>
    </source>
</evidence>
<dbReference type="EMBL" id="LVJS01000025">
    <property type="protein sequence ID" value="KZC24551.1"/>
    <property type="molecule type" value="Genomic_DNA"/>
</dbReference>
<feature type="transmembrane region" description="Helical" evidence="1">
    <location>
        <begin position="136"/>
        <end position="156"/>
    </location>
</feature>
<evidence type="ECO:0008006" key="4">
    <source>
        <dbReference type="Google" id="ProtNLM"/>
    </source>
</evidence>
<evidence type="ECO:0000256" key="1">
    <source>
        <dbReference type="SAM" id="Phobius"/>
    </source>
</evidence>
<accession>A0A154QKK3</accession>
<gene>
    <name evidence="2" type="ORF">RHOFW104T7_08055</name>
</gene>
<reference evidence="2 3" key="1">
    <citation type="journal article" date="2016" name="MBio">
        <title>Lateral Gene Transfer in a Heavy Metal-Contaminated-Groundwater Microbial Community.</title>
        <authorList>
            <person name="Hemme C.L."/>
            <person name="Green S.J."/>
            <person name="Rishishwar L."/>
            <person name="Prakash O."/>
            <person name="Pettenato A."/>
            <person name="Chakraborty R."/>
            <person name="Deutschbauer A.M."/>
            <person name="Van Nostrand J.D."/>
            <person name="Wu L."/>
            <person name="He Z."/>
            <person name="Jordan I.K."/>
            <person name="Hazen T.C."/>
            <person name="Arkin A.P."/>
            <person name="Kostka J.E."/>
            <person name="Zhou J."/>
        </authorList>
    </citation>
    <scope>NUCLEOTIDE SEQUENCE [LARGE SCALE GENOMIC DNA]</scope>
    <source>
        <strain evidence="2 3">FW104-T7</strain>
    </source>
</reference>
<keyword evidence="1" id="KW-0472">Membrane</keyword>
<evidence type="ECO:0000313" key="2">
    <source>
        <dbReference type="EMBL" id="KZC24551.1"/>
    </source>
</evidence>
<feature type="transmembrane region" description="Helical" evidence="1">
    <location>
        <begin position="65"/>
        <end position="89"/>
    </location>
</feature>
<dbReference type="AlphaFoldDB" id="A0A154QKK3"/>
<feature type="transmembrane region" description="Helical" evidence="1">
    <location>
        <begin position="101"/>
        <end position="124"/>
    </location>
</feature>
<keyword evidence="3" id="KW-1185">Reference proteome</keyword>
<dbReference type="STRING" id="416169.RHOFW104T7_08055"/>
<name>A0A154QKK3_9GAMM</name>
<organism evidence="2 3">
    <name type="scientific">Rhodanobacter thiooxydans</name>
    <dbReference type="NCBI Taxonomy" id="416169"/>
    <lineage>
        <taxon>Bacteria</taxon>
        <taxon>Pseudomonadati</taxon>
        <taxon>Pseudomonadota</taxon>
        <taxon>Gammaproteobacteria</taxon>
        <taxon>Lysobacterales</taxon>
        <taxon>Rhodanobacteraceae</taxon>
        <taxon>Rhodanobacter</taxon>
    </lineage>
</organism>